<dbReference type="Gene3D" id="3.60.21.10">
    <property type="match status" value="1"/>
</dbReference>
<dbReference type="PANTHER" id="PTHR30337:SF7">
    <property type="entry name" value="PHOSPHOESTERASE"/>
    <property type="match status" value="1"/>
</dbReference>
<organism evidence="3 4">
    <name type="scientific">Clostridium sartagoforme</name>
    <dbReference type="NCBI Taxonomy" id="84031"/>
    <lineage>
        <taxon>Bacteria</taxon>
        <taxon>Bacillati</taxon>
        <taxon>Bacillota</taxon>
        <taxon>Clostridia</taxon>
        <taxon>Eubacteriales</taxon>
        <taxon>Clostridiaceae</taxon>
        <taxon>Clostridium</taxon>
    </lineage>
</organism>
<dbReference type="PANTHER" id="PTHR30337">
    <property type="entry name" value="COMPONENT OF ATP-DEPENDENT DSDNA EXONUCLEASE"/>
    <property type="match status" value="1"/>
</dbReference>
<proteinExistence type="predicted"/>
<keyword evidence="4" id="KW-1185">Reference proteome</keyword>
<dbReference type="InterPro" id="IPR029052">
    <property type="entry name" value="Metallo-depent_PP-like"/>
</dbReference>
<evidence type="ECO:0000313" key="4">
    <source>
        <dbReference type="Proteomes" id="UP000306888"/>
    </source>
</evidence>
<name>A0A4S2DK27_9CLOT</name>
<dbReference type="Proteomes" id="UP000306888">
    <property type="component" value="Unassembled WGS sequence"/>
</dbReference>
<keyword evidence="3" id="KW-0269">Exonuclease</keyword>
<sequence length="376" mass="43618">MKKVKILQAGDLHFDTPFKDLDKNISAVSKEELLEVFRRIIDIAIEEAVDILLLTGDIFDNMTVNKKTLIFIKNQLERLNKIKVFISPGNHDPYFAKSFYKMISWPDNVYIFKGGLESVLLEEFNLAIWGAAFNSHHVRESLIKDIRIDEKYTNIMVIHGDISNTEQGNEYNPITLKDIRESKLDYIAIGHRHNFSGILREGNTFYGYAGCPQGRGFDELEDKGIIIGEVSKGAVNLEFLRTSKRNYYIREIDISNLEGYHEIREKILSSISEEERKNNFYKITLKGEVDTYLRINEEVILQNIKDDFYYVKVIDKTDIKLNFDEIAKDYSIKGVFAKKLLEQIKEEESEKEVLKMALKLGIQSLSQEEVNLNDYK</sequence>
<dbReference type="InterPro" id="IPR050535">
    <property type="entry name" value="DNA_Repair-Maintenance_Comp"/>
</dbReference>
<evidence type="ECO:0000256" key="1">
    <source>
        <dbReference type="ARBA" id="ARBA00022801"/>
    </source>
</evidence>
<dbReference type="SUPFAM" id="SSF56300">
    <property type="entry name" value="Metallo-dependent phosphatases"/>
    <property type="match status" value="1"/>
</dbReference>
<evidence type="ECO:0000259" key="2">
    <source>
        <dbReference type="Pfam" id="PF00149"/>
    </source>
</evidence>
<accession>A0A4S2DK27</accession>
<dbReference type="InterPro" id="IPR041796">
    <property type="entry name" value="Mre11_N"/>
</dbReference>
<dbReference type="CDD" id="cd00840">
    <property type="entry name" value="MPP_Mre11_N"/>
    <property type="match status" value="1"/>
</dbReference>
<keyword evidence="1" id="KW-0378">Hydrolase</keyword>
<feature type="domain" description="Calcineurin-like phosphoesterase" evidence="2">
    <location>
        <begin position="5"/>
        <end position="194"/>
    </location>
</feature>
<dbReference type="RefSeq" id="WP_136005921.1">
    <property type="nucleotide sequence ID" value="NZ_SRYR01000002.1"/>
</dbReference>
<dbReference type="GO" id="GO:0004527">
    <property type="term" value="F:exonuclease activity"/>
    <property type="evidence" value="ECO:0007669"/>
    <property type="project" value="UniProtKB-KW"/>
</dbReference>
<evidence type="ECO:0000313" key="3">
    <source>
        <dbReference type="EMBL" id="TGY42578.1"/>
    </source>
</evidence>
<comment type="caution">
    <text evidence="3">The sequence shown here is derived from an EMBL/GenBank/DDBJ whole genome shotgun (WGS) entry which is preliminary data.</text>
</comment>
<dbReference type="EMBL" id="SRYR01000002">
    <property type="protein sequence ID" value="TGY42578.1"/>
    <property type="molecule type" value="Genomic_DNA"/>
</dbReference>
<dbReference type="AlphaFoldDB" id="A0A4S2DK27"/>
<dbReference type="Pfam" id="PF00149">
    <property type="entry name" value="Metallophos"/>
    <property type="match status" value="1"/>
</dbReference>
<reference evidence="3 4" key="1">
    <citation type="submission" date="2019-04" db="EMBL/GenBank/DDBJ databases">
        <title>Microbes associate with the intestines of laboratory mice.</title>
        <authorList>
            <person name="Navarre W."/>
            <person name="Wong E."/>
            <person name="Huang K."/>
            <person name="Tropini C."/>
            <person name="Ng K."/>
            <person name="Yu B."/>
        </authorList>
    </citation>
    <scope>NUCLEOTIDE SEQUENCE [LARGE SCALE GENOMIC DNA]</scope>
    <source>
        <strain evidence="3 4">NM50_B9-20</strain>
    </source>
</reference>
<dbReference type="OrthoDB" id="9773856at2"/>
<keyword evidence="3" id="KW-0540">Nuclease</keyword>
<gene>
    <name evidence="3" type="ORF">E5347_07120</name>
</gene>
<dbReference type="InterPro" id="IPR004843">
    <property type="entry name" value="Calcineurin-like_PHP"/>
</dbReference>
<protein>
    <submittedName>
        <fullName evidence="3">DNA repair exonuclease</fullName>
    </submittedName>
</protein>